<gene>
    <name evidence="4" type="ORF">ACFFIA_15155</name>
</gene>
<dbReference type="GO" id="GO:0016491">
    <property type="term" value="F:oxidoreductase activity"/>
    <property type="evidence" value="ECO:0007669"/>
    <property type="project" value="UniProtKB-KW"/>
</dbReference>
<reference evidence="4 5" key="1">
    <citation type="submission" date="2024-09" db="EMBL/GenBank/DDBJ databases">
        <authorList>
            <person name="Sun Q."/>
            <person name="Mori K."/>
        </authorList>
    </citation>
    <scope>NUCLEOTIDE SEQUENCE [LARGE SCALE GENOMIC DNA]</scope>
    <source>
        <strain evidence="4 5">TBRC 3947</strain>
    </source>
</reference>
<dbReference type="CDD" id="cd05233">
    <property type="entry name" value="SDR_c"/>
    <property type="match status" value="1"/>
</dbReference>
<dbReference type="InterPro" id="IPR002347">
    <property type="entry name" value="SDR_fam"/>
</dbReference>
<sequence>MTELDGRVAIVTGASRGIGRETAILLAAQGAHVVLTARKQAELDDVVAKIQAAGGAASAVPGDASSPTDVTRVVEHARAVPGRLDILVNNAGVGILGPLAAMSVEDFDTQMAINVRSVFLYTRALIPILEKLGGGNIVNVASISGLAGFAGASAYSATKWATVGLSRGLDKELSPKGIKVTAVCPAGVDTTWAFNTGIDPAEVANVERLKPQTVAESIAFAINQPANARLTELVVYPMSENGHQ</sequence>
<protein>
    <submittedName>
        <fullName evidence="4">SDR family oxidoreductase</fullName>
        <ecNumber evidence="4">1.-.-.-</ecNumber>
    </submittedName>
</protein>
<dbReference type="Gene3D" id="3.40.50.720">
    <property type="entry name" value="NAD(P)-binding Rossmann-like Domain"/>
    <property type="match status" value="1"/>
</dbReference>
<dbReference type="InterPro" id="IPR036291">
    <property type="entry name" value="NAD(P)-bd_dom_sf"/>
</dbReference>
<keyword evidence="5" id="KW-1185">Reference proteome</keyword>
<evidence type="ECO:0000313" key="5">
    <source>
        <dbReference type="Proteomes" id="UP001589867"/>
    </source>
</evidence>
<dbReference type="PRINTS" id="PR00080">
    <property type="entry name" value="SDRFAMILY"/>
</dbReference>
<comment type="caution">
    <text evidence="4">The sequence shown here is derived from an EMBL/GenBank/DDBJ whole genome shotgun (WGS) entry which is preliminary data.</text>
</comment>
<evidence type="ECO:0000259" key="3">
    <source>
        <dbReference type="SMART" id="SM00822"/>
    </source>
</evidence>
<dbReference type="SUPFAM" id="SSF51735">
    <property type="entry name" value="NAD(P)-binding Rossmann-fold domains"/>
    <property type="match status" value="1"/>
</dbReference>
<dbReference type="Proteomes" id="UP001589867">
    <property type="component" value="Unassembled WGS sequence"/>
</dbReference>
<dbReference type="Pfam" id="PF00106">
    <property type="entry name" value="adh_short"/>
    <property type="match status" value="1"/>
</dbReference>
<comment type="similarity">
    <text evidence="1 2">Belongs to the short-chain dehydrogenases/reductases (SDR) family.</text>
</comment>
<dbReference type="PRINTS" id="PR00081">
    <property type="entry name" value="GDHRDH"/>
</dbReference>
<evidence type="ECO:0000313" key="4">
    <source>
        <dbReference type="EMBL" id="MFC0528998.1"/>
    </source>
</evidence>
<dbReference type="SMART" id="SM00822">
    <property type="entry name" value="PKS_KR"/>
    <property type="match status" value="1"/>
</dbReference>
<name>A0ABV6M2W6_9ACTN</name>
<dbReference type="PANTHER" id="PTHR42879">
    <property type="entry name" value="3-OXOACYL-(ACYL-CARRIER-PROTEIN) REDUCTASE"/>
    <property type="match status" value="1"/>
</dbReference>
<accession>A0ABV6M2W6</accession>
<dbReference type="InterPro" id="IPR050259">
    <property type="entry name" value="SDR"/>
</dbReference>
<dbReference type="EC" id="1.-.-.-" evidence="4"/>
<proteinExistence type="inferred from homology"/>
<evidence type="ECO:0000256" key="1">
    <source>
        <dbReference type="ARBA" id="ARBA00006484"/>
    </source>
</evidence>
<feature type="domain" description="Ketoreductase" evidence="3">
    <location>
        <begin position="7"/>
        <end position="195"/>
    </location>
</feature>
<keyword evidence="4" id="KW-0560">Oxidoreductase</keyword>
<evidence type="ECO:0000256" key="2">
    <source>
        <dbReference type="RuleBase" id="RU000363"/>
    </source>
</evidence>
<dbReference type="InterPro" id="IPR057326">
    <property type="entry name" value="KR_dom"/>
</dbReference>
<dbReference type="PANTHER" id="PTHR42879:SF2">
    <property type="entry name" value="3-OXOACYL-[ACYL-CARRIER-PROTEIN] REDUCTASE FABG"/>
    <property type="match status" value="1"/>
</dbReference>
<organism evidence="4 5">
    <name type="scientific">Phytohabitans kaempferiae</name>
    <dbReference type="NCBI Taxonomy" id="1620943"/>
    <lineage>
        <taxon>Bacteria</taxon>
        <taxon>Bacillati</taxon>
        <taxon>Actinomycetota</taxon>
        <taxon>Actinomycetes</taxon>
        <taxon>Micromonosporales</taxon>
        <taxon>Micromonosporaceae</taxon>
    </lineage>
</organism>
<dbReference type="EMBL" id="JBHLUH010000023">
    <property type="protein sequence ID" value="MFC0528998.1"/>
    <property type="molecule type" value="Genomic_DNA"/>
</dbReference>
<dbReference type="RefSeq" id="WP_377251319.1">
    <property type="nucleotide sequence ID" value="NZ_JBHLUH010000023.1"/>
</dbReference>